<organism evidence="2 3">
    <name type="scientific">Spironucleus salmonicida</name>
    <dbReference type="NCBI Taxonomy" id="348837"/>
    <lineage>
        <taxon>Eukaryota</taxon>
        <taxon>Metamonada</taxon>
        <taxon>Diplomonadida</taxon>
        <taxon>Hexamitidae</taxon>
        <taxon>Hexamitinae</taxon>
        <taxon>Spironucleus</taxon>
    </lineage>
</organism>
<evidence type="ECO:0008006" key="4">
    <source>
        <dbReference type="Google" id="ProtNLM"/>
    </source>
</evidence>
<keyword evidence="1" id="KW-0472">Membrane</keyword>
<feature type="transmembrane region" description="Helical" evidence="1">
    <location>
        <begin position="127"/>
        <end position="147"/>
    </location>
</feature>
<keyword evidence="1" id="KW-0812">Transmembrane</keyword>
<evidence type="ECO:0000313" key="2">
    <source>
        <dbReference type="EMBL" id="KAH0570284.1"/>
    </source>
</evidence>
<evidence type="ECO:0000313" key="3">
    <source>
        <dbReference type="Proteomes" id="UP000018208"/>
    </source>
</evidence>
<name>A0A9P8LL00_9EUKA</name>
<dbReference type="RefSeq" id="XP_067761057.1">
    <property type="nucleotide sequence ID" value="XM_067912035.1"/>
</dbReference>
<keyword evidence="1" id="KW-1133">Transmembrane helix</keyword>
<evidence type="ECO:0000256" key="1">
    <source>
        <dbReference type="SAM" id="Phobius"/>
    </source>
</evidence>
<gene>
    <name evidence="2" type="ORF">SS50377_28259</name>
</gene>
<proteinExistence type="predicted"/>
<accession>A0A9P8LL00</accession>
<protein>
    <recommendedName>
        <fullName evidence="4">Transmembrane protein</fullName>
    </recommendedName>
</protein>
<dbReference type="KEGG" id="ssao:94302282"/>
<dbReference type="EMBL" id="AUWU02000008">
    <property type="protein sequence ID" value="KAH0570284.1"/>
    <property type="molecule type" value="Genomic_DNA"/>
</dbReference>
<dbReference type="GeneID" id="94302282"/>
<reference evidence="2 3" key="1">
    <citation type="journal article" date="2014" name="PLoS Genet.">
        <title>The Genome of Spironucleus salmonicida Highlights a Fish Pathogen Adapted to Fluctuating Environments.</title>
        <authorList>
            <person name="Xu F."/>
            <person name="Jerlstrom-Hultqvist J."/>
            <person name="Einarsson E."/>
            <person name="Astvaldsson A."/>
            <person name="Svard S.G."/>
            <person name="Andersson J.O."/>
        </authorList>
    </citation>
    <scope>NUCLEOTIDE SEQUENCE [LARGE SCALE GENOMIC DNA]</scope>
    <source>
        <strain evidence="2 3">ATCC 50377</strain>
    </source>
</reference>
<keyword evidence="3" id="KW-1185">Reference proteome</keyword>
<dbReference type="AlphaFoldDB" id="A0A9P8LL00"/>
<comment type="caution">
    <text evidence="2">The sequence shown here is derived from an EMBL/GenBank/DDBJ whole genome shotgun (WGS) entry which is preliminary data.</text>
</comment>
<sequence>MTNLTDLEFQINFIDSMHSQLVNSMIPHLISNISLINNDSLFEQIDIIQKDINMMKAHYDSLYQQHESFKFQLQTAIHHQQSNCSSPVQERSLMNSNASFQDQQTEILEFKINQDNLHTKNLNLKSLIQKFQIILIISFLVLIFVLLI</sequence>
<dbReference type="Proteomes" id="UP000018208">
    <property type="component" value="Unassembled WGS sequence"/>
</dbReference>